<organism evidence="2 3">
    <name type="scientific">Leifsonia stereocauli</name>
    <dbReference type="NCBI Taxonomy" id="3134136"/>
    <lineage>
        <taxon>Bacteria</taxon>
        <taxon>Bacillati</taxon>
        <taxon>Actinomycetota</taxon>
        <taxon>Actinomycetes</taxon>
        <taxon>Micrococcales</taxon>
        <taxon>Microbacteriaceae</taxon>
        <taxon>Leifsonia</taxon>
    </lineage>
</organism>
<evidence type="ECO:0000313" key="3">
    <source>
        <dbReference type="Proteomes" id="UP001425155"/>
    </source>
</evidence>
<dbReference type="Pfam" id="PF14559">
    <property type="entry name" value="TPR_19"/>
    <property type="match status" value="1"/>
</dbReference>
<reference evidence="2 3" key="1">
    <citation type="submission" date="2024-03" db="EMBL/GenBank/DDBJ databases">
        <title>YIM 134122 draft genome.</title>
        <authorList>
            <person name="Zuo S."/>
            <person name="Xiong L."/>
        </authorList>
    </citation>
    <scope>NUCLEOTIDE SEQUENCE [LARGE SCALE GENOMIC DNA]</scope>
    <source>
        <strain evidence="2 3">YIM 134122</strain>
    </source>
</reference>
<feature type="domain" description="Novel STAND NTPase 5" evidence="1">
    <location>
        <begin position="316"/>
        <end position="459"/>
    </location>
</feature>
<dbReference type="Pfam" id="PF13289">
    <property type="entry name" value="SIR2_2"/>
    <property type="match status" value="1"/>
</dbReference>
<dbReference type="RefSeq" id="WP_342112434.1">
    <property type="nucleotide sequence ID" value="NZ_JBCAUN010000001.1"/>
</dbReference>
<proteinExistence type="predicted"/>
<evidence type="ECO:0000313" key="2">
    <source>
        <dbReference type="EMBL" id="MEN1945938.1"/>
    </source>
</evidence>
<dbReference type="SUPFAM" id="SSF48452">
    <property type="entry name" value="TPR-like"/>
    <property type="match status" value="2"/>
</dbReference>
<dbReference type="Proteomes" id="UP001425155">
    <property type="component" value="Unassembled WGS sequence"/>
</dbReference>
<dbReference type="Gene3D" id="1.25.40.10">
    <property type="entry name" value="Tetratricopeptide repeat domain"/>
    <property type="match status" value="2"/>
</dbReference>
<name>A0ABU9W266_9MICO</name>
<protein>
    <submittedName>
        <fullName evidence="2">SIR2 family protein</fullName>
    </submittedName>
</protein>
<evidence type="ECO:0000259" key="1">
    <source>
        <dbReference type="Pfam" id="PF25199"/>
    </source>
</evidence>
<accession>A0ABU9W266</accession>
<dbReference type="InterPro" id="IPR057574">
    <property type="entry name" value="nSTAND_NTPase5_dom"/>
</dbReference>
<sequence length="1012" mass="111162">MDLPLGLAGALETGNVVLFVGSGLGHYMFNAAGDSMPDGAELADRLASKLKLDVTSDTSLAKVAQLAEIRVGRKRLVRAVAELLEGYTPNDDIRWLFSLTWRAIYTTNYDNNIERCYELSADGLQNPVVMSANSQARSWLPTHEVPLVHLHGSLSDASAESILLTQKDYATHREQRSMLFNLFRTEYPDTPILYVGYSNEDPNWLEVTTELRAQFAPGVPPRSYRLAPTTADIDREILEHDGIETIDGTVADLRGAVFARFGDLRVQPGGLDSLRAQVPSQLHDVFDSHPAPLARLLVSWEYVNQADFSVSPNTASFHLGNRPNWGVIGKGINFERDIEGAVLDDIRDFYTSSPTGVRIATVLGSAGYGVSTLLLAVSAWYVRDQASTVLLLRPGADIISGDVEFAAQHLAGPVIFVVDNAADHLQTLVTARQTLRSLQLPGYFLLGERLNEWRRSHSSISTVEFGIDPLSDAEIERLLASLEGASSLGKLAELTPALRTSAIKTRNQQELLVTMREVTEGKSFDAIIEDEFRALGDETASDIYALVCAFSRVRALTRDTLVSDALGLGHATMYRVLADYLEGTTIWETVDYTRGIEALRARHQIIAEIVWDRCIDRVRRERILIGAVKALNLTYGVDAKAFEQFTRDDAAVDSLQSMESKTKFFEEASRKAPGNPFVKQHYARMLRREGKLDLALAQIDSAIVSAPRQRSLHHTRGVILRDLAVGTTSHELARRWLTQSEAAFESAIAMNARDEYGYQSLAELYLDWAQSIGDATESVDYLKKSQETVLRGLSNASILEGLYIVESKIQKVLGDTPARISALRTALEESPSSAIVRFMLGGALRADGQIADAESVLHDGLALHPDDPKLAMSYALVLQDSGRDYGASVAAMRLASLRGSRDPAFVATYGGLLMLDGQFDDAEAVWRGAQQRGFSPVDQKRPFYKPRREGAILTIKGSVETSNATYAFIRTGLLGEVFCPGNRIGGRRLAKGQEVEFEVGFNAMGPTVSALL</sequence>
<dbReference type="EMBL" id="JBCLVG010000001">
    <property type="protein sequence ID" value="MEN1945938.1"/>
    <property type="molecule type" value="Genomic_DNA"/>
</dbReference>
<gene>
    <name evidence="2" type="ORF">WJX64_05215</name>
</gene>
<keyword evidence="3" id="KW-1185">Reference proteome</keyword>
<comment type="caution">
    <text evidence="2">The sequence shown here is derived from an EMBL/GenBank/DDBJ whole genome shotgun (WGS) entry which is preliminary data.</text>
</comment>
<dbReference type="InterPro" id="IPR011990">
    <property type="entry name" value="TPR-like_helical_dom_sf"/>
</dbReference>
<dbReference type="Pfam" id="PF25199">
    <property type="entry name" value="nSTAND_NTPase5"/>
    <property type="match status" value="1"/>
</dbReference>